<sequence>MPVYRAYIRSSDSMDYERTATLKELDELATAEDSPSRQEVISSVFQTAHTSAPSNDMGRAATAESTARPRMSSWASSKSSSSEKMVVFRDEAATARADTSHPKTTSHMVCVDSDDSENIFAVSSQSSHEATRQAKGEDKNLEPMPRSENDNDPGAEGDTTAANPIQLAQQLNNIAMRRSLLLKQLGDLQREESKVLVLLLTKASLKTPLNHCPPPVQSPSILPFNAPLMSVPAISPPRLPRKKSSKTLRKPTPHRPVSAPPMSTPSGTGRRAQSSFERVPLSNKTEELMVGIGVDSREAAISPPIHARAKHHLTVAEDLRTSTSRVLVDFGDGTNRRRRATNPPGKSLYPSGRTKSNSLDCNKGNNGVVGQAVGLQAPFPHLGQPRPHNIDGYGGKIGCPVRNADLPSPTKESGILPNVGDDAVKNKNTELLAPFVRMARSGGHSRDRSRDANLHHPHGLPSSMYRPIPQSNVRNPDIEEEWEF</sequence>
<feature type="region of interest" description="Disordered" evidence="1">
    <location>
        <begin position="122"/>
        <end position="160"/>
    </location>
</feature>
<feature type="compositionally biased region" description="Basic and acidic residues" evidence="1">
    <location>
        <begin position="129"/>
        <end position="149"/>
    </location>
</feature>
<dbReference type="OrthoDB" id="3798974at2759"/>
<feature type="region of interest" description="Disordered" evidence="1">
    <location>
        <begin position="440"/>
        <end position="484"/>
    </location>
</feature>
<feature type="compositionally biased region" description="Basic and acidic residues" evidence="1">
    <location>
        <begin position="444"/>
        <end position="454"/>
    </location>
</feature>
<feature type="region of interest" description="Disordered" evidence="1">
    <location>
        <begin position="332"/>
        <end position="357"/>
    </location>
</feature>
<dbReference type="EMBL" id="ML979132">
    <property type="protein sequence ID" value="KAF1920185.1"/>
    <property type="molecule type" value="Genomic_DNA"/>
</dbReference>
<dbReference type="AlphaFoldDB" id="A0A6A5QWS1"/>
<name>A0A6A5QWS1_AMPQU</name>
<feature type="region of interest" description="Disordered" evidence="1">
    <location>
        <begin position="233"/>
        <end position="280"/>
    </location>
</feature>
<evidence type="ECO:0000256" key="1">
    <source>
        <dbReference type="SAM" id="MobiDB-lite"/>
    </source>
</evidence>
<feature type="compositionally biased region" description="Polar residues" evidence="1">
    <location>
        <begin position="264"/>
        <end position="276"/>
    </location>
</feature>
<proteinExistence type="predicted"/>
<feature type="compositionally biased region" description="Low complexity" evidence="1">
    <location>
        <begin position="72"/>
        <end position="82"/>
    </location>
</feature>
<keyword evidence="3" id="KW-1185">Reference proteome</keyword>
<evidence type="ECO:0000313" key="3">
    <source>
        <dbReference type="Proteomes" id="UP000800096"/>
    </source>
</evidence>
<feature type="region of interest" description="Disordered" evidence="1">
    <location>
        <begin position="28"/>
        <end position="84"/>
    </location>
</feature>
<feature type="compositionally biased region" description="Basic residues" evidence="1">
    <location>
        <begin position="239"/>
        <end position="253"/>
    </location>
</feature>
<feature type="compositionally biased region" description="Polar residues" evidence="1">
    <location>
        <begin position="37"/>
        <end position="54"/>
    </location>
</feature>
<dbReference type="Proteomes" id="UP000800096">
    <property type="component" value="Unassembled WGS sequence"/>
</dbReference>
<gene>
    <name evidence="2" type="ORF">BDU57DRAFT_525324</name>
</gene>
<protein>
    <submittedName>
        <fullName evidence="2">Uncharacterized protein</fullName>
    </submittedName>
</protein>
<reference evidence="2" key="1">
    <citation type="journal article" date="2020" name="Stud. Mycol.">
        <title>101 Dothideomycetes genomes: a test case for predicting lifestyles and emergence of pathogens.</title>
        <authorList>
            <person name="Haridas S."/>
            <person name="Albert R."/>
            <person name="Binder M."/>
            <person name="Bloem J."/>
            <person name="Labutti K."/>
            <person name="Salamov A."/>
            <person name="Andreopoulos B."/>
            <person name="Baker S."/>
            <person name="Barry K."/>
            <person name="Bills G."/>
            <person name="Bluhm B."/>
            <person name="Cannon C."/>
            <person name="Castanera R."/>
            <person name="Culley D."/>
            <person name="Daum C."/>
            <person name="Ezra D."/>
            <person name="Gonzalez J."/>
            <person name="Henrissat B."/>
            <person name="Kuo A."/>
            <person name="Liang C."/>
            <person name="Lipzen A."/>
            <person name="Lutzoni F."/>
            <person name="Magnuson J."/>
            <person name="Mondo S."/>
            <person name="Nolan M."/>
            <person name="Ohm R."/>
            <person name="Pangilinan J."/>
            <person name="Park H.-J."/>
            <person name="Ramirez L."/>
            <person name="Alfaro M."/>
            <person name="Sun H."/>
            <person name="Tritt A."/>
            <person name="Yoshinaga Y."/>
            <person name="Zwiers L.-H."/>
            <person name="Turgeon B."/>
            <person name="Goodwin S."/>
            <person name="Spatafora J."/>
            <person name="Crous P."/>
            <person name="Grigoriev I."/>
        </authorList>
    </citation>
    <scope>NUCLEOTIDE SEQUENCE</scope>
    <source>
        <strain evidence="2">HMLAC05119</strain>
    </source>
</reference>
<organism evidence="2 3">
    <name type="scientific">Ampelomyces quisqualis</name>
    <name type="common">Powdery mildew agent</name>
    <dbReference type="NCBI Taxonomy" id="50730"/>
    <lineage>
        <taxon>Eukaryota</taxon>
        <taxon>Fungi</taxon>
        <taxon>Dikarya</taxon>
        <taxon>Ascomycota</taxon>
        <taxon>Pezizomycotina</taxon>
        <taxon>Dothideomycetes</taxon>
        <taxon>Pleosporomycetidae</taxon>
        <taxon>Pleosporales</taxon>
        <taxon>Pleosporineae</taxon>
        <taxon>Phaeosphaeriaceae</taxon>
        <taxon>Ampelomyces</taxon>
    </lineage>
</organism>
<evidence type="ECO:0000313" key="2">
    <source>
        <dbReference type="EMBL" id="KAF1920185.1"/>
    </source>
</evidence>
<accession>A0A6A5QWS1</accession>